<reference evidence="1" key="1">
    <citation type="journal article" date="2014" name="Nat. Commun.">
        <title>The tobacco genome sequence and its comparison with those of tomato and potato.</title>
        <authorList>
            <person name="Sierro N."/>
            <person name="Battey J.N."/>
            <person name="Ouadi S."/>
            <person name="Bakaher N."/>
            <person name="Bovet L."/>
            <person name="Willig A."/>
            <person name="Goepfert S."/>
            <person name="Peitsch M.C."/>
            <person name="Ivanov N.V."/>
        </authorList>
    </citation>
    <scope>NUCLEOTIDE SEQUENCE [LARGE SCALE GENOMIC DNA]</scope>
</reference>
<keyword evidence="1" id="KW-1185">Reference proteome</keyword>
<dbReference type="Proteomes" id="UP000790787">
    <property type="component" value="Chromosome 22"/>
</dbReference>
<sequence length="659" mass="74128">MKIALLGKRKLGFMNGTCTKESCTTELQEQWETCNAIVISWLMNKVSTELLCVIAYASNAHLVWEDLREIFDKDLWIEYDAMVPKANSKDYVDHLKQQRLLQFLSGLNDSYDQARKQNFIKSNVPSINQAYAMVIENESRQCPSMGKKRFNQLNIGQLGRGNSGTNGQFGRATPQFNVVNNVSSNAGTQCSFSCDLQDVFDGKGPFFIEEQYKQILALLNKEPTLKTTWKVKAIWQDLYSGRVKGIGKETEGLYIIKGSSNNNSRNCNETASVAIREDCRLWHQRLGHPLASAMKIVPKGDKFVARAKASVLMGYSEIQKESPISHNPHVDHMNSGICDARMPSAEVTNNSQSLDQGPDVDQGLVEHTTDNAEEDNELQDNSSSEGFIQSNHDHSLFILRKPEGMVIILVYVDDLLITGSNDQLITEAKEILHQQFKLKNLGELEYFLGIEILRSASGVILNQRKCVLELIYEMGLSGAKLAITPLETNVKLTTIVYDQATCYTCDSLLEDASAYQRLIGCLLRSIKHYVIKFGESLISWKSNKLQTVSRSSAEVEYRSMASTVVEVTWLLSLFQELGVPIKLPVLVQCDSKSAIQLAVNPIFHEQNKHIEIDSHFIRIRSKQGWSSLSMSIPRISQLIYSPRDSLKLHMFIFLASLVC</sequence>
<organism evidence="1 2">
    <name type="scientific">Nicotiana tabacum</name>
    <name type="common">Common tobacco</name>
    <dbReference type="NCBI Taxonomy" id="4097"/>
    <lineage>
        <taxon>Eukaryota</taxon>
        <taxon>Viridiplantae</taxon>
        <taxon>Streptophyta</taxon>
        <taxon>Embryophyta</taxon>
        <taxon>Tracheophyta</taxon>
        <taxon>Spermatophyta</taxon>
        <taxon>Magnoliopsida</taxon>
        <taxon>eudicotyledons</taxon>
        <taxon>Gunneridae</taxon>
        <taxon>Pentapetalae</taxon>
        <taxon>asterids</taxon>
        <taxon>lamiids</taxon>
        <taxon>Solanales</taxon>
        <taxon>Solanaceae</taxon>
        <taxon>Nicotianoideae</taxon>
        <taxon>Nicotianeae</taxon>
        <taxon>Nicotiana</taxon>
    </lineage>
</organism>
<proteinExistence type="predicted"/>
<accession>A0AC58TPC7</accession>
<gene>
    <name evidence="2" type="primary">LOC142175966</name>
</gene>
<evidence type="ECO:0000313" key="2">
    <source>
        <dbReference type="RefSeq" id="XP_075099078.1"/>
    </source>
</evidence>
<protein>
    <submittedName>
        <fullName evidence="2">Uncharacterized protein LOC142175966</fullName>
    </submittedName>
</protein>
<name>A0AC58TPC7_TOBAC</name>
<reference evidence="2" key="2">
    <citation type="submission" date="2025-08" db="UniProtKB">
        <authorList>
            <consortium name="RefSeq"/>
        </authorList>
    </citation>
    <scope>IDENTIFICATION</scope>
    <source>
        <tissue evidence="2">Leaf</tissue>
    </source>
</reference>
<dbReference type="RefSeq" id="XP_075099078.1">
    <property type="nucleotide sequence ID" value="XM_075242977.1"/>
</dbReference>
<evidence type="ECO:0000313" key="1">
    <source>
        <dbReference type="Proteomes" id="UP000790787"/>
    </source>
</evidence>